<evidence type="ECO:0000313" key="2">
    <source>
        <dbReference type="EMBL" id="CAA9560532.1"/>
    </source>
</evidence>
<dbReference type="EMBL" id="CADCWL010000073">
    <property type="protein sequence ID" value="CAA9560532.1"/>
    <property type="molecule type" value="Genomic_DNA"/>
</dbReference>
<accession>A0A6J4UX58</accession>
<name>A0A6J4UX58_9BACT</name>
<organism evidence="2">
    <name type="scientific">uncultured Thermomicrobiales bacterium</name>
    <dbReference type="NCBI Taxonomy" id="1645740"/>
    <lineage>
        <taxon>Bacteria</taxon>
        <taxon>Pseudomonadati</taxon>
        <taxon>Thermomicrobiota</taxon>
        <taxon>Thermomicrobia</taxon>
        <taxon>Thermomicrobiales</taxon>
        <taxon>environmental samples</taxon>
    </lineage>
</organism>
<reference evidence="2" key="1">
    <citation type="submission" date="2020-02" db="EMBL/GenBank/DDBJ databases">
        <authorList>
            <person name="Meier V. D."/>
        </authorList>
    </citation>
    <scope>NUCLEOTIDE SEQUENCE</scope>
    <source>
        <strain evidence="2">AVDCRST_MAG19</strain>
    </source>
</reference>
<protein>
    <submittedName>
        <fullName evidence="2">Uncharacterized protein</fullName>
    </submittedName>
</protein>
<sequence>MDRLLAEAGGPVRLVGGVACPADATGRTPRSRRALARHGGDEVTRTFLQVLAERDAEPERGDPGKDEDRAWSPASEEAARAALLAAAGGAVPSTGPAVC</sequence>
<gene>
    <name evidence="2" type="ORF">AVDCRST_MAG19-1761</name>
</gene>
<evidence type="ECO:0000256" key="1">
    <source>
        <dbReference type="SAM" id="MobiDB-lite"/>
    </source>
</evidence>
<dbReference type="AlphaFoldDB" id="A0A6J4UX58"/>
<proteinExistence type="predicted"/>
<feature type="compositionally biased region" description="Basic and acidic residues" evidence="1">
    <location>
        <begin position="52"/>
        <end position="70"/>
    </location>
</feature>
<feature type="region of interest" description="Disordered" evidence="1">
    <location>
        <begin position="52"/>
        <end position="76"/>
    </location>
</feature>